<gene>
    <name evidence="1" type="ORF">SKP52_11685</name>
</gene>
<proteinExistence type="predicted"/>
<keyword evidence="2" id="KW-1185">Reference proteome</keyword>
<dbReference type="EMBL" id="CP009122">
    <property type="protein sequence ID" value="AJA09234.1"/>
    <property type="molecule type" value="Genomic_DNA"/>
</dbReference>
<dbReference type="Proteomes" id="UP000030907">
    <property type="component" value="Chromosome"/>
</dbReference>
<dbReference type="AlphaFoldDB" id="A0A0A7PGZ7"/>
<protein>
    <submittedName>
        <fullName evidence="1">Uncharacterized protein</fullName>
    </submittedName>
</protein>
<dbReference type="KEGG" id="sphk:SKP52_11685"/>
<dbReference type="RefSeq" id="WP_039574875.1">
    <property type="nucleotide sequence ID" value="NZ_CP009122.1"/>
</dbReference>
<name>A0A0A7PGZ7_9SPHN</name>
<dbReference type="HOGENOM" id="CLU_1766830_0_0_5"/>
<organism evidence="1 2">
    <name type="scientific">Sphingopyxis fribergensis</name>
    <dbReference type="NCBI Taxonomy" id="1515612"/>
    <lineage>
        <taxon>Bacteria</taxon>
        <taxon>Pseudomonadati</taxon>
        <taxon>Pseudomonadota</taxon>
        <taxon>Alphaproteobacteria</taxon>
        <taxon>Sphingomonadales</taxon>
        <taxon>Sphingomonadaceae</taxon>
        <taxon>Sphingopyxis</taxon>
    </lineage>
</organism>
<dbReference type="OrthoDB" id="7451126at2"/>
<reference evidence="1 2" key="1">
    <citation type="journal article" date="2015" name="Int. J. Syst. Evol. Microbiol.">
        <title>Description of Sphingopyxis fribergensis sp. nov. - a soil bacterium with the ability to degrade styrene and phenylacetic acid.</title>
        <authorList>
            <person name="Oelschlagel M."/>
            <person name="Ruckert C."/>
            <person name="Kalinowski J."/>
            <person name="Schmidt G."/>
            <person name="Schlomann M."/>
            <person name="Tischler D."/>
        </authorList>
    </citation>
    <scope>NUCLEOTIDE SEQUENCE [LARGE SCALE GENOMIC DNA]</scope>
    <source>
        <strain evidence="1 2">Kp5.2</strain>
    </source>
</reference>
<accession>A0A0A7PGZ7</accession>
<sequence>MNAVELSLQALAQCDALFKHEHMWEKVREAMRPMVERSNDSRDALVIDDVSAAQFVISVVARYIEQQIEPGKFHVYRGTLGIHGQSLRNIAETALRRLEEIKAISRDSYLSRLGQLDQKVMEADAELRSSGLRWPALVEAGDARAVH</sequence>
<evidence type="ECO:0000313" key="1">
    <source>
        <dbReference type="EMBL" id="AJA09234.1"/>
    </source>
</evidence>
<evidence type="ECO:0000313" key="2">
    <source>
        <dbReference type="Proteomes" id="UP000030907"/>
    </source>
</evidence>